<accession>A0A838BH49</accession>
<dbReference type="EMBL" id="JACDTY010000037">
    <property type="protein sequence ID" value="MBA1145221.1"/>
    <property type="molecule type" value="Genomic_DNA"/>
</dbReference>
<dbReference type="PANTHER" id="PTHR35936">
    <property type="entry name" value="MEMBRANE-BOUND LYTIC MUREIN TRANSGLYCOSYLASE F"/>
    <property type="match status" value="1"/>
</dbReference>
<evidence type="ECO:0000259" key="3">
    <source>
        <dbReference type="SMART" id="SM00062"/>
    </source>
</evidence>
<dbReference type="SMART" id="SM00062">
    <property type="entry name" value="PBPb"/>
    <property type="match status" value="1"/>
</dbReference>
<gene>
    <name evidence="4" type="ORF">H0241_34215</name>
</gene>
<feature type="chain" id="PRO_5032503419" evidence="2">
    <location>
        <begin position="28"/>
        <end position="284"/>
    </location>
</feature>
<organism evidence="4 5">
    <name type="scientific">Mesorhizobium neociceri</name>
    <dbReference type="NCBI Taxonomy" id="1307853"/>
    <lineage>
        <taxon>Bacteria</taxon>
        <taxon>Pseudomonadati</taxon>
        <taxon>Pseudomonadota</taxon>
        <taxon>Alphaproteobacteria</taxon>
        <taxon>Hyphomicrobiales</taxon>
        <taxon>Phyllobacteriaceae</taxon>
        <taxon>Mesorhizobium</taxon>
    </lineage>
</organism>
<feature type="domain" description="Solute-binding protein family 3/N-terminal" evidence="3">
    <location>
        <begin position="39"/>
        <end position="279"/>
    </location>
</feature>
<sequence>MNKLMTMIAAAALLAAASLAASPEASAGAVLDNVLATKTLRVAAGTDWGTLSFLNDKHELDGSDVDVANAIAEYLGVKVEFITPAWDIITSGKWEDRWDMAMGEMAPTKARAEKLSFPAVYAYGAVVAAVHRDCKSTKPSDLDGRVIGVTASTVAESYANHSLTQDWVVGGQAGAQPIKFQFTPGEIKTYQTDNVALDDLRLGDGVRLDAVLANRSDLRNAIKAGYPLKELDEPLFFSPSAIAILRGDREFSDKIAEAIQKMRDNSTLSKIMIKWYGIDRSVEE</sequence>
<comment type="caution">
    <text evidence="4">The sequence shown here is derived from an EMBL/GenBank/DDBJ whole genome shotgun (WGS) entry which is preliminary data.</text>
</comment>
<evidence type="ECO:0000313" key="5">
    <source>
        <dbReference type="Proteomes" id="UP000558284"/>
    </source>
</evidence>
<keyword evidence="1 2" id="KW-0732">Signal</keyword>
<dbReference type="SUPFAM" id="SSF53850">
    <property type="entry name" value="Periplasmic binding protein-like II"/>
    <property type="match status" value="1"/>
</dbReference>
<keyword evidence="5" id="KW-1185">Reference proteome</keyword>
<reference evidence="4 5" key="1">
    <citation type="submission" date="2020-07" db="EMBL/GenBank/DDBJ databases">
        <title>Definition of the novel symbiovar canariense within Mesorhizobium novociceri, a new species of genus Mesorhizobium nodulating Cicer canariense in the Caldera de Taburiente National Park (La Palma, Canary Islands).</title>
        <authorList>
            <person name="Leon-Barrios M."/>
            <person name="Perez-Yepez J."/>
            <person name="Flores-Felix J.D."/>
            <person name="Ramirez-Baena M.H."/>
            <person name="Pulido-Suarez L."/>
            <person name="Igual J.M."/>
            <person name="Velazquez E."/>
            <person name="Peix A."/>
        </authorList>
    </citation>
    <scope>NUCLEOTIDE SEQUENCE [LARGE SCALE GENOMIC DNA]</scope>
    <source>
        <strain evidence="4 5">CCANP35</strain>
    </source>
</reference>
<dbReference type="PANTHER" id="PTHR35936:SF35">
    <property type="entry name" value="L-CYSTINE-BINDING PROTEIN TCYJ"/>
    <property type="match status" value="1"/>
</dbReference>
<dbReference type="AlphaFoldDB" id="A0A838BH49"/>
<evidence type="ECO:0000256" key="1">
    <source>
        <dbReference type="ARBA" id="ARBA00022729"/>
    </source>
</evidence>
<dbReference type="InterPro" id="IPR001638">
    <property type="entry name" value="Solute-binding_3/MltF_N"/>
</dbReference>
<feature type="signal peptide" evidence="2">
    <location>
        <begin position="1"/>
        <end position="27"/>
    </location>
</feature>
<dbReference type="Proteomes" id="UP000558284">
    <property type="component" value="Unassembled WGS sequence"/>
</dbReference>
<name>A0A838BH49_9HYPH</name>
<evidence type="ECO:0000256" key="2">
    <source>
        <dbReference type="SAM" id="SignalP"/>
    </source>
</evidence>
<dbReference type="RefSeq" id="WP_181062120.1">
    <property type="nucleotide sequence ID" value="NZ_JACDTY010000037.1"/>
</dbReference>
<dbReference type="Pfam" id="PF00497">
    <property type="entry name" value="SBP_bac_3"/>
    <property type="match status" value="1"/>
</dbReference>
<protein>
    <submittedName>
        <fullName evidence="4">Transporter substrate-binding domain-containing protein</fullName>
    </submittedName>
</protein>
<dbReference type="Gene3D" id="3.40.190.10">
    <property type="entry name" value="Periplasmic binding protein-like II"/>
    <property type="match status" value="2"/>
</dbReference>
<proteinExistence type="predicted"/>
<evidence type="ECO:0000313" key="4">
    <source>
        <dbReference type="EMBL" id="MBA1145221.1"/>
    </source>
</evidence>